<feature type="region of interest" description="Disordered" evidence="1">
    <location>
        <begin position="1"/>
        <end position="36"/>
    </location>
</feature>
<dbReference type="AlphaFoldDB" id="A0AAU1U985"/>
<proteinExistence type="predicted"/>
<evidence type="ECO:0000256" key="1">
    <source>
        <dbReference type="SAM" id="MobiDB-lite"/>
    </source>
</evidence>
<reference evidence="4" key="1">
    <citation type="submission" date="2022-10" db="EMBL/GenBank/DDBJ databases">
        <title>The complete genomes of actinobacterial strains from the NBC collection.</title>
        <authorList>
            <person name="Joergensen T.S."/>
            <person name="Alvarez Arevalo M."/>
            <person name="Sterndorff E.B."/>
            <person name="Faurdal D."/>
            <person name="Vuksanovic O."/>
            <person name="Mourched A.-S."/>
            <person name="Charusanti P."/>
            <person name="Shaw S."/>
            <person name="Blin K."/>
            <person name="Weber T."/>
        </authorList>
    </citation>
    <scope>NUCLEOTIDE SEQUENCE</scope>
    <source>
        <strain evidence="4">NBC_00119</strain>
    </source>
</reference>
<protein>
    <recommendedName>
        <fullName evidence="3">DUF7144 domain-containing protein</fullName>
    </recommendedName>
</protein>
<keyword evidence="2" id="KW-0812">Transmembrane</keyword>
<feature type="transmembrane region" description="Helical" evidence="2">
    <location>
        <begin position="90"/>
        <end position="109"/>
    </location>
</feature>
<keyword evidence="2" id="KW-1133">Transmembrane helix</keyword>
<dbReference type="EMBL" id="CP108195">
    <property type="protein sequence ID" value="WTS14080.1"/>
    <property type="molecule type" value="Genomic_DNA"/>
</dbReference>
<feature type="domain" description="DUF7144" evidence="3">
    <location>
        <begin position="47"/>
        <end position="158"/>
    </location>
</feature>
<accession>A0AAU1U985</accession>
<gene>
    <name evidence="4" type="ORF">OHU69_25335</name>
</gene>
<keyword evidence="2" id="KW-0472">Membrane</keyword>
<feature type="transmembrane region" description="Helical" evidence="2">
    <location>
        <begin position="139"/>
        <end position="156"/>
    </location>
</feature>
<name>A0AAU1U985_9ACTN</name>
<feature type="transmembrane region" description="Helical" evidence="2">
    <location>
        <begin position="48"/>
        <end position="70"/>
    </location>
</feature>
<sequence length="166" mass="17344">MSETPTTPTPPPGPDAGHGVWSDKHRSTGPDPTRGYGAGSGWASGGTVFAGVLMMVGGILGILNGIAGIAKDDVYAHLGTYTYAFNLTTWGWIHLIIGVIVAVTGFGVLKDSGWARGVGVAIASLYIIAYFMFLPYEPIWSVIAIAIGVFVIWALVSDSSHHAARA</sequence>
<dbReference type="InterPro" id="IPR055568">
    <property type="entry name" value="DUF7144"/>
</dbReference>
<evidence type="ECO:0000259" key="3">
    <source>
        <dbReference type="Pfam" id="PF23636"/>
    </source>
</evidence>
<feature type="transmembrane region" description="Helical" evidence="2">
    <location>
        <begin position="114"/>
        <end position="133"/>
    </location>
</feature>
<evidence type="ECO:0000313" key="4">
    <source>
        <dbReference type="EMBL" id="WTS14080.1"/>
    </source>
</evidence>
<organism evidence="4">
    <name type="scientific">Streptomyces sp. NBC_00119</name>
    <dbReference type="NCBI Taxonomy" id="2975659"/>
    <lineage>
        <taxon>Bacteria</taxon>
        <taxon>Bacillati</taxon>
        <taxon>Actinomycetota</taxon>
        <taxon>Actinomycetes</taxon>
        <taxon>Kitasatosporales</taxon>
        <taxon>Streptomycetaceae</taxon>
        <taxon>Streptomyces</taxon>
    </lineage>
</organism>
<dbReference type="Pfam" id="PF23636">
    <property type="entry name" value="DUF7144"/>
    <property type="match status" value="1"/>
</dbReference>
<evidence type="ECO:0000256" key="2">
    <source>
        <dbReference type="SAM" id="Phobius"/>
    </source>
</evidence>